<proteinExistence type="predicted"/>
<evidence type="ECO:0000313" key="9">
    <source>
        <dbReference type="EMBL" id="ARN82678.1"/>
    </source>
</evidence>
<dbReference type="KEGG" id="mbry:B1812_18045"/>
<evidence type="ECO:0000256" key="2">
    <source>
        <dbReference type="ARBA" id="ARBA00005182"/>
    </source>
</evidence>
<keyword evidence="7" id="KW-0472">Membrane</keyword>
<evidence type="ECO:0000256" key="7">
    <source>
        <dbReference type="SAM" id="Phobius"/>
    </source>
</evidence>
<dbReference type="Pfam" id="PF16822">
    <property type="entry name" value="ALGX"/>
    <property type="match status" value="1"/>
</dbReference>
<evidence type="ECO:0000259" key="8">
    <source>
        <dbReference type="Pfam" id="PF16822"/>
    </source>
</evidence>
<protein>
    <recommendedName>
        <fullName evidence="8">AlgX/AlgJ SGNH hydrolase-like domain-containing protein</fullName>
    </recommendedName>
</protein>
<organism evidence="9 10">
    <name type="scientific">Methylocystis bryophila</name>
    <dbReference type="NCBI Taxonomy" id="655015"/>
    <lineage>
        <taxon>Bacteria</taxon>
        <taxon>Pseudomonadati</taxon>
        <taxon>Pseudomonadota</taxon>
        <taxon>Alphaproteobacteria</taxon>
        <taxon>Hyphomicrobiales</taxon>
        <taxon>Methylocystaceae</taxon>
        <taxon>Methylocystis</taxon>
    </lineage>
</organism>
<evidence type="ECO:0000256" key="6">
    <source>
        <dbReference type="ARBA" id="ARBA00022841"/>
    </source>
</evidence>
<dbReference type="GO" id="GO:0016740">
    <property type="term" value="F:transferase activity"/>
    <property type="evidence" value="ECO:0007669"/>
    <property type="project" value="UniProtKB-KW"/>
</dbReference>
<evidence type="ECO:0000256" key="1">
    <source>
        <dbReference type="ARBA" id="ARBA00004418"/>
    </source>
</evidence>
<dbReference type="OrthoDB" id="175771at2"/>
<dbReference type="AlphaFoldDB" id="A0A1W6MYM1"/>
<comment type="pathway">
    <text evidence="2">Glycan biosynthesis; alginate biosynthesis.</text>
</comment>
<sequence>MNARLLARAPIFACAALIGFLFLANLWNFAVERDWPKLRIRSAEPLNGLSAEKPIPWTLDAFLSGETQHAVSTHLDRASPLFPMSVRLKNQFLYSFFGVSGAPNVVIGRDGELISSEYIKEFCARGAPPPQDKLDAWAGDIGEIGATTAALGKSFVYLISPSKPAYDPSWLPAGMRCPALAQPQAAEKLAPYRAALAARNVPFLDGQALLHNERAHYPIDLFPKGGIHWNLLGSAIALREITHIWAAQPAGSPVGDFAFDWRERDVAVGTDKDLVELLNLFWPPVRYPTASIERQGPPQTCTKTPRLLLVGTSFLRELIVVASQAPCPPTIDYWFHVQAEGHSELTRFITKPGEIGNGERAPADLALLAQSLKEADAVVLEEIALNLSTTRQVGNLLAGTRAAR</sequence>
<evidence type="ECO:0000256" key="3">
    <source>
        <dbReference type="ARBA" id="ARBA00022679"/>
    </source>
</evidence>
<accession>A0A1W6MYM1</accession>
<gene>
    <name evidence="9" type="ORF">B1812_18045</name>
</gene>
<dbReference type="STRING" id="655015.B1812_18045"/>
<dbReference type="EMBL" id="CP019948">
    <property type="protein sequence ID" value="ARN82678.1"/>
    <property type="molecule type" value="Genomic_DNA"/>
</dbReference>
<keyword evidence="4" id="KW-0732">Signal</keyword>
<comment type="subcellular location">
    <subcellularLocation>
        <location evidence="1">Periplasm</location>
    </subcellularLocation>
</comment>
<keyword evidence="6" id="KW-0016">Alginate biosynthesis</keyword>
<dbReference type="GO" id="GO:0042121">
    <property type="term" value="P:alginic acid biosynthetic process"/>
    <property type="evidence" value="ECO:0007669"/>
    <property type="project" value="UniProtKB-KW"/>
</dbReference>
<dbReference type="GO" id="GO:0042597">
    <property type="term" value="C:periplasmic space"/>
    <property type="evidence" value="ECO:0007669"/>
    <property type="project" value="UniProtKB-SubCell"/>
</dbReference>
<keyword evidence="7" id="KW-0812">Transmembrane</keyword>
<keyword evidence="5" id="KW-0574">Periplasm</keyword>
<dbReference type="InterPro" id="IPR031811">
    <property type="entry name" value="ALGX/ALGJ_SGNH-like"/>
</dbReference>
<feature type="domain" description="AlgX/AlgJ SGNH hydrolase-like" evidence="8">
    <location>
        <begin position="135"/>
        <end position="315"/>
    </location>
</feature>
<keyword evidence="10" id="KW-1185">Reference proteome</keyword>
<keyword evidence="3" id="KW-0808">Transferase</keyword>
<evidence type="ECO:0000313" key="10">
    <source>
        <dbReference type="Proteomes" id="UP000193978"/>
    </source>
</evidence>
<keyword evidence="7" id="KW-1133">Transmembrane helix</keyword>
<dbReference type="Proteomes" id="UP000193978">
    <property type="component" value="Chromosome"/>
</dbReference>
<name>A0A1W6MYM1_9HYPH</name>
<feature type="transmembrane region" description="Helical" evidence="7">
    <location>
        <begin position="6"/>
        <end position="31"/>
    </location>
</feature>
<reference evidence="9 10" key="1">
    <citation type="submission" date="2017-02" db="EMBL/GenBank/DDBJ databases">
        <authorList>
            <person name="Peterson S.W."/>
        </authorList>
    </citation>
    <scope>NUCLEOTIDE SEQUENCE [LARGE SCALE GENOMIC DNA]</scope>
    <source>
        <strain evidence="9 10">S285</strain>
    </source>
</reference>
<dbReference type="RefSeq" id="WP_085772811.1">
    <property type="nucleotide sequence ID" value="NZ_AP027149.1"/>
</dbReference>
<evidence type="ECO:0000256" key="5">
    <source>
        <dbReference type="ARBA" id="ARBA00022764"/>
    </source>
</evidence>
<evidence type="ECO:0000256" key="4">
    <source>
        <dbReference type="ARBA" id="ARBA00022729"/>
    </source>
</evidence>